<proteinExistence type="predicted"/>
<sequence>TCAGNRTEGSNPSLSAIPRGVLLFDKQ</sequence>
<reference evidence="1" key="1">
    <citation type="submission" date="2018-05" db="EMBL/GenBank/DDBJ databases">
        <authorList>
            <person name="Lanie J.A."/>
            <person name="Ng W.-L."/>
            <person name="Kazmierczak K.M."/>
            <person name="Andrzejewski T.M."/>
            <person name="Davidsen T.M."/>
            <person name="Wayne K.J."/>
            <person name="Tettelin H."/>
            <person name="Glass J.I."/>
            <person name="Rusch D."/>
            <person name="Podicherti R."/>
            <person name="Tsui H.-C.T."/>
            <person name="Winkler M.E."/>
        </authorList>
    </citation>
    <scope>NUCLEOTIDE SEQUENCE</scope>
</reference>
<organism evidence="1">
    <name type="scientific">marine metagenome</name>
    <dbReference type="NCBI Taxonomy" id="408172"/>
    <lineage>
        <taxon>unclassified sequences</taxon>
        <taxon>metagenomes</taxon>
        <taxon>ecological metagenomes</taxon>
    </lineage>
</organism>
<accession>A0A382N433</accession>
<feature type="non-terminal residue" evidence="1">
    <location>
        <position position="1"/>
    </location>
</feature>
<dbReference type="AlphaFoldDB" id="A0A382N433"/>
<evidence type="ECO:0000313" key="1">
    <source>
        <dbReference type="EMBL" id="SVC54532.1"/>
    </source>
</evidence>
<name>A0A382N433_9ZZZZ</name>
<dbReference type="EMBL" id="UINC01097103">
    <property type="protein sequence ID" value="SVC54532.1"/>
    <property type="molecule type" value="Genomic_DNA"/>
</dbReference>
<gene>
    <name evidence="1" type="ORF">METZ01_LOCUS307386</name>
</gene>
<protein>
    <submittedName>
        <fullName evidence="1">Uncharacterized protein</fullName>
    </submittedName>
</protein>